<comment type="caution">
    <text evidence="1">The sequence shown here is derived from an EMBL/GenBank/DDBJ whole genome shotgun (WGS) entry which is preliminary data.</text>
</comment>
<dbReference type="Proteomes" id="UP001050975">
    <property type="component" value="Unassembled WGS sequence"/>
</dbReference>
<dbReference type="Gene3D" id="6.10.140.1840">
    <property type="match status" value="1"/>
</dbReference>
<evidence type="ECO:0000313" key="2">
    <source>
        <dbReference type="Proteomes" id="UP001050975"/>
    </source>
</evidence>
<dbReference type="InterPro" id="IPR053747">
    <property type="entry name" value="Fluoresc_Recovery_Reg"/>
</dbReference>
<dbReference type="Pfam" id="PF18032">
    <property type="entry name" value="FRP"/>
    <property type="match status" value="1"/>
</dbReference>
<dbReference type="EMBL" id="BLAY01000057">
    <property type="protein sequence ID" value="GET39042.1"/>
    <property type="molecule type" value="Genomic_DNA"/>
</dbReference>
<protein>
    <recommendedName>
        <fullName evidence="3">Fluorescence recovery protein</fullName>
    </recommendedName>
</protein>
<gene>
    <name evidence="1" type="ORF">MiSe_38030</name>
</gene>
<dbReference type="GO" id="GO:0042651">
    <property type="term" value="C:thylakoid membrane"/>
    <property type="evidence" value="ECO:0007669"/>
    <property type="project" value="InterPro"/>
</dbReference>
<evidence type="ECO:0008006" key="3">
    <source>
        <dbReference type="Google" id="ProtNLM"/>
    </source>
</evidence>
<dbReference type="AlphaFoldDB" id="A0AAV3XHU5"/>
<sequence>MQVSEIEWSKTEQKVAKEAFEKAYEREIAALIQEVRAQASAIAELDDMWRLHDFLSARRHDIDGKYDYSYSVLLFIFARLVKEGWLHLDELKGLQTDKLSKVAALSRM</sequence>
<evidence type="ECO:0000313" key="1">
    <source>
        <dbReference type="EMBL" id="GET39042.1"/>
    </source>
</evidence>
<reference evidence="1" key="1">
    <citation type="submission" date="2019-10" db="EMBL/GenBank/DDBJ databases">
        <title>Draft genome sequece of Microseira wollei NIES-4236.</title>
        <authorList>
            <person name="Yamaguchi H."/>
            <person name="Suzuki S."/>
            <person name="Kawachi M."/>
        </authorList>
    </citation>
    <scope>NUCLEOTIDE SEQUENCE</scope>
    <source>
        <strain evidence="1">NIES-4236</strain>
    </source>
</reference>
<dbReference type="InterPro" id="IPR041601">
    <property type="entry name" value="FRP"/>
</dbReference>
<proteinExistence type="predicted"/>
<organism evidence="1 2">
    <name type="scientific">Microseira wollei NIES-4236</name>
    <dbReference type="NCBI Taxonomy" id="2530354"/>
    <lineage>
        <taxon>Bacteria</taxon>
        <taxon>Bacillati</taxon>
        <taxon>Cyanobacteriota</taxon>
        <taxon>Cyanophyceae</taxon>
        <taxon>Oscillatoriophycideae</taxon>
        <taxon>Aerosakkonematales</taxon>
        <taxon>Aerosakkonemataceae</taxon>
        <taxon>Microseira</taxon>
    </lineage>
</organism>
<accession>A0AAV3XHU5</accession>
<name>A0AAV3XHU5_9CYAN</name>
<keyword evidence="2" id="KW-1185">Reference proteome</keyword>